<name>A0A9N8EB04_9STRA</name>
<keyword evidence="2" id="KW-1185">Reference proteome</keyword>
<dbReference type="AlphaFoldDB" id="A0A9N8EB04"/>
<proteinExistence type="predicted"/>
<sequence length="170" mass="19148">MSTTPTLVSSSSTLSSSVASVPLHTPILNRSDPLDRLEDLYYNNQLTPPKAAHGKSLHSMEQAANQLLANLSSQWANLSGLQKSMLSFLLLNSQDVLLQQRFPQTWTEMLNNSLDLEKVEGKRLHPFVVSGGDSKDSQDEQHPDYLELFLEYFPRFKDWETGPTIFNNPD</sequence>
<dbReference type="Proteomes" id="UP001153069">
    <property type="component" value="Unassembled WGS sequence"/>
</dbReference>
<gene>
    <name evidence="1" type="ORF">SEMRO_746_G196360.1</name>
</gene>
<accession>A0A9N8EB04</accession>
<reference evidence="1" key="1">
    <citation type="submission" date="2020-06" db="EMBL/GenBank/DDBJ databases">
        <authorList>
            <consortium name="Plant Systems Biology data submission"/>
        </authorList>
    </citation>
    <scope>NUCLEOTIDE SEQUENCE</scope>
    <source>
        <strain evidence="1">D6</strain>
    </source>
</reference>
<dbReference type="EMBL" id="CAICTM010000745">
    <property type="protein sequence ID" value="CAB9515894.1"/>
    <property type="molecule type" value="Genomic_DNA"/>
</dbReference>
<protein>
    <submittedName>
        <fullName evidence="1">Uncharacterized protein</fullName>
    </submittedName>
</protein>
<evidence type="ECO:0000313" key="1">
    <source>
        <dbReference type="EMBL" id="CAB9515894.1"/>
    </source>
</evidence>
<organism evidence="1 2">
    <name type="scientific">Seminavis robusta</name>
    <dbReference type="NCBI Taxonomy" id="568900"/>
    <lineage>
        <taxon>Eukaryota</taxon>
        <taxon>Sar</taxon>
        <taxon>Stramenopiles</taxon>
        <taxon>Ochrophyta</taxon>
        <taxon>Bacillariophyta</taxon>
        <taxon>Bacillariophyceae</taxon>
        <taxon>Bacillariophycidae</taxon>
        <taxon>Naviculales</taxon>
        <taxon>Naviculaceae</taxon>
        <taxon>Seminavis</taxon>
    </lineage>
</organism>
<evidence type="ECO:0000313" key="2">
    <source>
        <dbReference type="Proteomes" id="UP001153069"/>
    </source>
</evidence>
<comment type="caution">
    <text evidence="1">The sequence shown here is derived from an EMBL/GenBank/DDBJ whole genome shotgun (WGS) entry which is preliminary data.</text>
</comment>